<dbReference type="PROSITE" id="PS51257">
    <property type="entry name" value="PROKAR_LIPOPROTEIN"/>
    <property type="match status" value="1"/>
</dbReference>
<dbReference type="AlphaFoldDB" id="A0A934WX71"/>
<reference evidence="1" key="1">
    <citation type="submission" date="2021-01" db="EMBL/GenBank/DDBJ databases">
        <title>Marivirga aurantiaca sp. nov., isolated from intertidal surface sediments.</title>
        <authorList>
            <person name="Zhang M."/>
        </authorList>
    </citation>
    <scope>NUCLEOTIDE SEQUENCE</scope>
    <source>
        <strain evidence="1">S37H4</strain>
    </source>
</reference>
<protein>
    <submittedName>
        <fullName evidence="1">Uncharacterized protein</fullName>
    </submittedName>
</protein>
<evidence type="ECO:0000313" key="2">
    <source>
        <dbReference type="Proteomes" id="UP000611723"/>
    </source>
</evidence>
<proteinExistence type="predicted"/>
<comment type="caution">
    <text evidence="1">The sequence shown here is derived from an EMBL/GenBank/DDBJ whole genome shotgun (WGS) entry which is preliminary data.</text>
</comment>
<name>A0A934WX71_9BACT</name>
<dbReference type="EMBL" id="JAEQBW010000002">
    <property type="protein sequence ID" value="MBK6264764.1"/>
    <property type="molecule type" value="Genomic_DNA"/>
</dbReference>
<dbReference type="RefSeq" id="WP_201430432.1">
    <property type="nucleotide sequence ID" value="NZ_JAEQBW010000002.1"/>
</dbReference>
<dbReference type="Proteomes" id="UP000611723">
    <property type="component" value="Unassembled WGS sequence"/>
</dbReference>
<organism evidence="1 2">
    <name type="scientific">Marivirga aurantiaca</name>
    <dbReference type="NCBI Taxonomy" id="2802615"/>
    <lineage>
        <taxon>Bacteria</taxon>
        <taxon>Pseudomonadati</taxon>
        <taxon>Bacteroidota</taxon>
        <taxon>Cytophagia</taxon>
        <taxon>Cytophagales</taxon>
        <taxon>Marivirgaceae</taxon>
        <taxon>Marivirga</taxon>
    </lineage>
</organism>
<keyword evidence="2" id="KW-1185">Reference proteome</keyword>
<sequence length="334" mass="38307">MKNIIYVLASFLLLACDPGEVPKSPNLGFVDMQLNNMERNGDQMEYSIKVRPKDTIDLSFEIRVKYQYETVRLDSIVAVPEYDQNYTGHQDVINLFNDKLSFTLIPELAIGNQNSIEELRIIMPDFDLDSDVYNHIGLRWVFTLYGSHTEQITNDDEPIEPSSAEVGIEIENSYTNYKFRLYNNYVGKDPNDSTGVGYNPITREYIHDLCALYSSSETECSIGQALLINLTYDENFNMEGKVFIPAFGFGQNITNLYEFILSEGNSFNWERLHLLESYDRYITSSRHIVDVEIGLEIFILRSSNEVALRVTDIVEGGLESYVEFEVAINNADFK</sequence>
<evidence type="ECO:0000313" key="1">
    <source>
        <dbReference type="EMBL" id="MBK6264764.1"/>
    </source>
</evidence>
<gene>
    <name evidence="1" type="ORF">JKA74_06930</name>
</gene>
<accession>A0A934WX71</accession>